<evidence type="ECO:0000256" key="7">
    <source>
        <dbReference type="ARBA" id="ARBA00022989"/>
    </source>
</evidence>
<protein>
    <recommendedName>
        <fullName evidence="3">Spermidine export protein MdtJ</fullName>
    </recommendedName>
</protein>
<dbReference type="Pfam" id="PF00893">
    <property type="entry name" value="Multi_Drug_Res"/>
    <property type="match status" value="1"/>
</dbReference>
<dbReference type="InterPro" id="IPR000390">
    <property type="entry name" value="Small_drug/metabolite_transptr"/>
</dbReference>
<evidence type="ECO:0000256" key="1">
    <source>
        <dbReference type="ARBA" id="ARBA00004429"/>
    </source>
</evidence>
<dbReference type="SUPFAM" id="SSF103481">
    <property type="entry name" value="Multidrug resistance efflux transporter EmrE"/>
    <property type="match status" value="1"/>
</dbReference>
<dbReference type="AlphaFoldDB" id="A0A378NQV3"/>
<gene>
    <name evidence="11" type="primary">mdtJ</name>
    <name evidence="11" type="ORF">NCTC10571_00916</name>
</gene>
<feature type="transmembrane region" description="Helical" evidence="10">
    <location>
        <begin position="63"/>
        <end position="83"/>
    </location>
</feature>
<keyword evidence="7 10" id="KW-1133">Transmembrane helix</keyword>
<dbReference type="GO" id="GO:1903711">
    <property type="term" value="P:spermidine transmembrane transport"/>
    <property type="evidence" value="ECO:0007669"/>
    <property type="project" value="TreeGrafter"/>
</dbReference>
<dbReference type="EMBL" id="UGPP01000001">
    <property type="protein sequence ID" value="STY70773.1"/>
    <property type="molecule type" value="Genomic_DNA"/>
</dbReference>
<dbReference type="GO" id="GO:0015220">
    <property type="term" value="F:choline transmembrane transporter activity"/>
    <property type="evidence" value="ECO:0007669"/>
    <property type="project" value="TreeGrafter"/>
</dbReference>
<evidence type="ECO:0000256" key="6">
    <source>
        <dbReference type="ARBA" id="ARBA00022692"/>
    </source>
</evidence>
<dbReference type="Proteomes" id="UP000255234">
    <property type="component" value="Unassembled WGS sequence"/>
</dbReference>
<name>A0A378NQV3_9FIRM</name>
<feature type="transmembrane region" description="Helical" evidence="10">
    <location>
        <begin position="7"/>
        <end position="30"/>
    </location>
</feature>
<comment type="subunit">
    <text evidence="2">Forms a complex with MdtI.</text>
</comment>
<evidence type="ECO:0000313" key="11">
    <source>
        <dbReference type="EMBL" id="STY70773.1"/>
    </source>
</evidence>
<reference evidence="11 12" key="1">
    <citation type="submission" date="2018-06" db="EMBL/GenBank/DDBJ databases">
        <authorList>
            <consortium name="Pathogen Informatics"/>
            <person name="Doyle S."/>
        </authorList>
    </citation>
    <scope>NUCLEOTIDE SEQUENCE [LARGE SCALE GENOMIC DNA]</scope>
    <source>
        <strain evidence="11 12">NCTC10571</strain>
    </source>
</reference>
<feature type="transmembrane region" description="Helical" evidence="10">
    <location>
        <begin position="36"/>
        <end position="56"/>
    </location>
</feature>
<dbReference type="RefSeq" id="WP_008538325.1">
    <property type="nucleotide sequence ID" value="NZ_UGPP01000001.1"/>
</dbReference>
<comment type="similarity">
    <text evidence="9">Belongs to the drug/metabolite transporter (DMT) superfamily. Small multidrug resistance (SMR) (TC 2.A.7.1) family.</text>
</comment>
<sequence>MVTKKYCWLMLLLAIILEITGTALMKFFAIKGGMEGYILMLLFIFCSYFALSKAIVKIPISTAYAIWEGIGLIGTATVAYFIFNEDLSLLKVLAFMVILSGLIMIKKGTYTVSNK</sequence>
<dbReference type="PANTHER" id="PTHR30561:SF2">
    <property type="entry name" value="SPERMIDINE EXPORT PROTEIN MDTJ"/>
    <property type="match status" value="1"/>
</dbReference>
<comment type="subcellular location">
    <subcellularLocation>
        <location evidence="1">Cell inner membrane</location>
        <topology evidence="1">Multi-pass membrane protein</topology>
    </subcellularLocation>
    <subcellularLocation>
        <location evidence="9">Cell membrane</location>
        <topology evidence="9">Multi-pass membrane protein</topology>
    </subcellularLocation>
</comment>
<dbReference type="PANTHER" id="PTHR30561">
    <property type="entry name" value="SMR FAMILY PROTON-DEPENDENT DRUG EFFLUX TRANSPORTER SUGE"/>
    <property type="match status" value="1"/>
</dbReference>
<dbReference type="InterPro" id="IPR037185">
    <property type="entry name" value="EmrE-like"/>
</dbReference>
<evidence type="ECO:0000256" key="10">
    <source>
        <dbReference type="SAM" id="Phobius"/>
    </source>
</evidence>
<keyword evidence="5" id="KW-0997">Cell inner membrane</keyword>
<dbReference type="GO" id="GO:0015297">
    <property type="term" value="F:antiporter activity"/>
    <property type="evidence" value="ECO:0007669"/>
    <property type="project" value="TreeGrafter"/>
</dbReference>
<evidence type="ECO:0000313" key="12">
    <source>
        <dbReference type="Proteomes" id="UP000255234"/>
    </source>
</evidence>
<organism evidence="11 12">
    <name type="scientific">Megamonas hypermegale</name>
    <dbReference type="NCBI Taxonomy" id="158847"/>
    <lineage>
        <taxon>Bacteria</taxon>
        <taxon>Bacillati</taxon>
        <taxon>Bacillota</taxon>
        <taxon>Negativicutes</taxon>
        <taxon>Selenomonadales</taxon>
        <taxon>Selenomonadaceae</taxon>
        <taxon>Megamonas</taxon>
    </lineage>
</organism>
<dbReference type="GeneID" id="62778256"/>
<evidence type="ECO:0000256" key="9">
    <source>
        <dbReference type="RuleBase" id="RU003942"/>
    </source>
</evidence>
<feature type="transmembrane region" description="Helical" evidence="10">
    <location>
        <begin position="89"/>
        <end position="105"/>
    </location>
</feature>
<evidence type="ECO:0000256" key="2">
    <source>
        <dbReference type="ARBA" id="ARBA00011358"/>
    </source>
</evidence>
<keyword evidence="4" id="KW-1003">Cell membrane</keyword>
<proteinExistence type="inferred from homology"/>
<accession>A0A378NQV3</accession>
<keyword evidence="8 10" id="KW-0472">Membrane</keyword>
<keyword evidence="6 9" id="KW-0812">Transmembrane</keyword>
<dbReference type="GO" id="GO:0015199">
    <property type="term" value="F:amino-acid betaine transmembrane transporter activity"/>
    <property type="evidence" value="ECO:0007669"/>
    <property type="project" value="TreeGrafter"/>
</dbReference>
<dbReference type="GO" id="GO:0031460">
    <property type="term" value="P:glycine betaine transport"/>
    <property type="evidence" value="ECO:0007669"/>
    <property type="project" value="TreeGrafter"/>
</dbReference>
<evidence type="ECO:0000256" key="5">
    <source>
        <dbReference type="ARBA" id="ARBA00022519"/>
    </source>
</evidence>
<dbReference type="Gene3D" id="1.10.3730.20">
    <property type="match status" value="1"/>
</dbReference>
<dbReference type="InterPro" id="IPR045324">
    <property type="entry name" value="Small_multidrug_res"/>
</dbReference>
<evidence type="ECO:0000256" key="3">
    <source>
        <dbReference type="ARBA" id="ARBA00021112"/>
    </source>
</evidence>
<evidence type="ECO:0000256" key="8">
    <source>
        <dbReference type="ARBA" id="ARBA00023136"/>
    </source>
</evidence>
<dbReference type="GO" id="GO:0005886">
    <property type="term" value="C:plasma membrane"/>
    <property type="evidence" value="ECO:0007669"/>
    <property type="project" value="UniProtKB-SubCell"/>
</dbReference>
<evidence type="ECO:0000256" key="4">
    <source>
        <dbReference type="ARBA" id="ARBA00022475"/>
    </source>
</evidence>